<feature type="domain" description="F5/8 type C" evidence="9">
    <location>
        <begin position="662"/>
        <end position="762"/>
    </location>
</feature>
<protein>
    <recommendedName>
        <fullName evidence="3">beta-N-acetylhexosaminidase</fullName>
        <ecNumber evidence="3">3.2.1.52</ecNumber>
    </recommendedName>
</protein>
<dbReference type="GO" id="GO:0016020">
    <property type="term" value="C:membrane"/>
    <property type="evidence" value="ECO:0007669"/>
    <property type="project" value="TreeGrafter"/>
</dbReference>
<evidence type="ECO:0000259" key="10">
    <source>
        <dbReference type="Pfam" id="PF02838"/>
    </source>
</evidence>
<evidence type="ECO:0000256" key="5">
    <source>
        <dbReference type="ARBA" id="ARBA00023295"/>
    </source>
</evidence>
<dbReference type="SUPFAM" id="SSF55545">
    <property type="entry name" value="beta-N-acetylhexosaminidase-like domain"/>
    <property type="match status" value="1"/>
</dbReference>
<dbReference type="InterPro" id="IPR015883">
    <property type="entry name" value="Glyco_hydro_20_cat"/>
</dbReference>
<dbReference type="GO" id="GO:0030203">
    <property type="term" value="P:glycosaminoglycan metabolic process"/>
    <property type="evidence" value="ECO:0007669"/>
    <property type="project" value="TreeGrafter"/>
</dbReference>
<evidence type="ECO:0000256" key="6">
    <source>
        <dbReference type="PIRSR" id="PIRSR625705-1"/>
    </source>
</evidence>
<dbReference type="SUPFAM" id="SSF51445">
    <property type="entry name" value="(Trans)glycosidases"/>
    <property type="match status" value="1"/>
</dbReference>
<evidence type="ECO:0000256" key="2">
    <source>
        <dbReference type="ARBA" id="ARBA00006285"/>
    </source>
</evidence>
<evidence type="ECO:0000256" key="7">
    <source>
        <dbReference type="SAM" id="SignalP"/>
    </source>
</evidence>
<dbReference type="CDD" id="cd06563">
    <property type="entry name" value="GH20_chitobiase-like"/>
    <property type="match status" value="1"/>
</dbReference>
<evidence type="ECO:0000256" key="1">
    <source>
        <dbReference type="ARBA" id="ARBA00001231"/>
    </source>
</evidence>
<dbReference type="PANTHER" id="PTHR22600:SF57">
    <property type="entry name" value="BETA-N-ACETYLHEXOSAMINIDASE"/>
    <property type="match status" value="1"/>
</dbReference>
<keyword evidence="7" id="KW-0732">Signal</keyword>
<dbReference type="Gene3D" id="3.30.379.10">
    <property type="entry name" value="Chitobiase/beta-hexosaminidase domain 2-like"/>
    <property type="match status" value="1"/>
</dbReference>
<dbReference type="Pfam" id="PF00754">
    <property type="entry name" value="F5_F8_type_C"/>
    <property type="match status" value="1"/>
</dbReference>
<feature type="domain" description="Beta-hexosaminidase bacterial type N-terminal" evidence="10">
    <location>
        <begin position="39"/>
        <end position="166"/>
    </location>
</feature>
<dbReference type="EMBL" id="CP035107">
    <property type="protein sequence ID" value="QAR30302.1"/>
    <property type="molecule type" value="Genomic_DNA"/>
</dbReference>
<sequence>MRTIHLFYLSFLGLILSCTTVQNNAEPKKTAFSTIHKDQIIPVPQKVEYEKGAFVFSPETKIYISNENQRYVAELIQAKFQPAMGYDLKIVTQKPKTNFIGFEEDANLKPENYTLKVNPNFIELKASDRAGFVYAYESLRQLLPPEIESGNLIKKQWAVQAQNITDFPGFKWRGVMLDVSRHFFSKDYILSTIDRLALLKMNTLHLHLIDDQGWRIEIKKYPKLTEVGAWRADHEDKHWDARPPQKPGEKATYGGFYTQKELNEIVAYATEHGINVVPEIEMPAHVTSAIAAYPEYSCQGKPVTVPTGGLWPITDIYCAGQEKTFKFLEDVLDEVMAIFPSEYIHIGGDEATKTNWKTCSHCQERMKKEGLKDEKELQSYFVKRIEKYLNQHGRKLVGWDEILEGGIAPEATVMSWRGFDGGIEAANQGHDVVMTPGDYAYFDAYQGTPQNEPLAIGGYKTLSKVYEFNPIPPQIAPDKKHHILGAQANLWAEFVPNEKHSEYMLYPRLFAMSEVLWSSPKQRDIKDFFSRVYVMMDRFDRLGINYAKSIYEVTGKEKIDEKNPDVIWLTLSNEIPTAMDIRYTIDDKNLAKNVKKYTSPIKITKNCTVRASLFKDGKPINNVYEKTFKFHKAVGATVSYEPMYHKSYQGQRETNMVNLLRGTEDFHDGQWQAWLRDDATITLDLHKPIDMSEVVVGMMQKQSSGIYFPLEVVAYVSLDGKNFKKVGEIKQPYEENGFAELKDYVFTFKQQKAQFVKIFIKNIVNPPKGGDAWIFVDEVMVN</sequence>
<dbReference type="GO" id="GO:0005975">
    <property type="term" value="P:carbohydrate metabolic process"/>
    <property type="evidence" value="ECO:0007669"/>
    <property type="project" value="InterPro"/>
</dbReference>
<dbReference type="InterPro" id="IPR000421">
    <property type="entry name" value="FA58C"/>
</dbReference>
<dbReference type="Pfam" id="PF00728">
    <property type="entry name" value="Glyco_hydro_20"/>
    <property type="match status" value="1"/>
</dbReference>
<feature type="chain" id="PRO_5019488514" description="beta-N-acetylhexosaminidase" evidence="7">
    <location>
        <begin position="25"/>
        <end position="782"/>
    </location>
</feature>
<dbReference type="RefSeq" id="WP_128500800.1">
    <property type="nucleotide sequence ID" value="NZ_CP035107.1"/>
</dbReference>
<evidence type="ECO:0000256" key="4">
    <source>
        <dbReference type="ARBA" id="ARBA00022801"/>
    </source>
</evidence>
<keyword evidence="5" id="KW-0326">Glycosidase</keyword>
<dbReference type="InterPro" id="IPR025705">
    <property type="entry name" value="Beta_hexosaminidase_sua/sub"/>
</dbReference>
<comment type="similarity">
    <text evidence="2">Belongs to the glycosyl hydrolase 20 family.</text>
</comment>
<dbReference type="AlphaFoldDB" id="A0A410JQ89"/>
<name>A0A410JQ89_ORNRH</name>
<dbReference type="GO" id="GO:0004563">
    <property type="term" value="F:beta-N-acetylhexosaminidase activity"/>
    <property type="evidence" value="ECO:0007669"/>
    <property type="project" value="UniProtKB-EC"/>
</dbReference>
<dbReference type="PANTHER" id="PTHR22600">
    <property type="entry name" value="BETA-HEXOSAMINIDASE"/>
    <property type="match status" value="1"/>
</dbReference>
<dbReference type="PRINTS" id="PR00738">
    <property type="entry name" value="GLHYDRLASE20"/>
</dbReference>
<dbReference type="InterPro" id="IPR029018">
    <property type="entry name" value="Hex-like_dom2"/>
</dbReference>
<dbReference type="Gene3D" id="2.60.120.260">
    <property type="entry name" value="Galactose-binding domain-like"/>
    <property type="match status" value="1"/>
</dbReference>
<proteinExistence type="inferred from homology"/>
<dbReference type="OrthoDB" id="9763537at2"/>
<dbReference type="InterPro" id="IPR015882">
    <property type="entry name" value="HEX_bac_N"/>
</dbReference>
<dbReference type="Gene3D" id="3.20.20.80">
    <property type="entry name" value="Glycosidases"/>
    <property type="match status" value="1"/>
</dbReference>
<dbReference type="PROSITE" id="PS51257">
    <property type="entry name" value="PROKAR_LIPOPROTEIN"/>
    <property type="match status" value="1"/>
</dbReference>
<feature type="domain" description="Glycoside hydrolase family 20 catalytic" evidence="8">
    <location>
        <begin position="170"/>
        <end position="519"/>
    </location>
</feature>
<evidence type="ECO:0000313" key="12">
    <source>
        <dbReference type="Proteomes" id="UP000287701"/>
    </source>
</evidence>
<evidence type="ECO:0000259" key="9">
    <source>
        <dbReference type="Pfam" id="PF00754"/>
    </source>
</evidence>
<feature type="signal peptide" evidence="7">
    <location>
        <begin position="1"/>
        <end position="24"/>
    </location>
</feature>
<dbReference type="InterPro" id="IPR008979">
    <property type="entry name" value="Galactose-bd-like_sf"/>
</dbReference>
<gene>
    <name evidence="11" type="ORF">EQP59_02465</name>
</gene>
<reference evidence="11 12" key="1">
    <citation type="submission" date="2019-01" db="EMBL/GenBank/DDBJ databases">
        <title>Whole Genome of Ornithobacterium rhinotracheale FARPER-174b.</title>
        <authorList>
            <person name="Tataje-Lavanda L.A."/>
            <person name="Montalvan A."/>
            <person name="Montesinos R."/>
            <person name="Zimic M."/>
            <person name="Fernandez-Sanchez M."/>
            <person name="Fernandez-Diaz M."/>
        </authorList>
    </citation>
    <scope>NUCLEOTIDE SEQUENCE [LARGE SCALE GENOMIC DNA]</scope>
    <source>
        <strain evidence="11 12">FARPER-174b</strain>
    </source>
</reference>
<dbReference type="Proteomes" id="UP000287701">
    <property type="component" value="Chromosome"/>
</dbReference>
<dbReference type="Pfam" id="PF13287">
    <property type="entry name" value="Fn3_assoc"/>
    <property type="match status" value="1"/>
</dbReference>
<organism evidence="11 12">
    <name type="scientific">Ornithobacterium rhinotracheale</name>
    <dbReference type="NCBI Taxonomy" id="28251"/>
    <lineage>
        <taxon>Bacteria</taxon>
        <taxon>Pseudomonadati</taxon>
        <taxon>Bacteroidota</taxon>
        <taxon>Flavobacteriia</taxon>
        <taxon>Flavobacteriales</taxon>
        <taxon>Weeksellaceae</taxon>
        <taxon>Ornithobacterium</taxon>
    </lineage>
</organism>
<dbReference type="InterPro" id="IPR026876">
    <property type="entry name" value="Fn3_assoc_repeat"/>
</dbReference>
<dbReference type="SUPFAM" id="SSF49785">
    <property type="entry name" value="Galactose-binding domain-like"/>
    <property type="match status" value="1"/>
</dbReference>
<evidence type="ECO:0000256" key="3">
    <source>
        <dbReference type="ARBA" id="ARBA00012663"/>
    </source>
</evidence>
<comment type="catalytic activity">
    <reaction evidence="1">
        <text>Hydrolysis of terminal non-reducing N-acetyl-D-hexosamine residues in N-acetyl-beta-D-hexosaminides.</text>
        <dbReference type="EC" id="3.2.1.52"/>
    </reaction>
</comment>
<evidence type="ECO:0000259" key="8">
    <source>
        <dbReference type="Pfam" id="PF00728"/>
    </source>
</evidence>
<evidence type="ECO:0000313" key="11">
    <source>
        <dbReference type="EMBL" id="QAR30302.1"/>
    </source>
</evidence>
<dbReference type="EC" id="3.2.1.52" evidence="3"/>
<dbReference type="InterPro" id="IPR017853">
    <property type="entry name" value="GH"/>
</dbReference>
<feature type="active site" description="Proton donor" evidence="6">
    <location>
        <position position="350"/>
    </location>
</feature>
<keyword evidence="4" id="KW-0378">Hydrolase</keyword>
<accession>A0A410JQ89</accession>
<dbReference type="Pfam" id="PF02838">
    <property type="entry name" value="Glyco_hydro_20b"/>
    <property type="match status" value="1"/>
</dbReference>